<protein>
    <submittedName>
        <fullName evidence="1">Uncharacterized protein</fullName>
    </submittedName>
</protein>
<dbReference type="Proteomes" id="UP001596434">
    <property type="component" value="Unassembled WGS sequence"/>
</dbReference>
<reference evidence="1 2" key="1">
    <citation type="journal article" date="2019" name="Int. J. Syst. Evol. Microbiol.">
        <title>The Global Catalogue of Microorganisms (GCM) 10K type strain sequencing project: providing services to taxonomists for standard genome sequencing and annotation.</title>
        <authorList>
            <consortium name="The Broad Institute Genomics Platform"/>
            <consortium name="The Broad Institute Genome Sequencing Center for Infectious Disease"/>
            <person name="Wu L."/>
            <person name="Ma J."/>
        </authorList>
    </citation>
    <scope>NUCLEOTIDE SEQUENCE [LARGE SCALE GENOMIC DNA]</scope>
    <source>
        <strain evidence="1 2">GX21</strain>
    </source>
</reference>
<dbReference type="Pfam" id="PF24366">
    <property type="entry name" value="DUF7522"/>
    <property type="match status" value="1"/>
</dbReference>
<evidence type="ECO:0000313" key="2">
    <source>
        <dbReference type="Proteomes" id="UP001596434"/>
    </source>
</evidence>
<proteinExistence type="predicted"/>
<dbReference type="EMBL" id="JBHTAT010000001">
    <property type="protein sequence ID" value="MFC7256102.1"/>
    <property type="molecule type" value="Genomic_DNA"/>
</dbReference>
<dbReference type="RefSeq" id="WP_379704624.1">
    <property type="nucleotide sequence ID" value="NZ_JBHTAT010000001.1"/>
</dbReference>
<dbReference type="AlphaFoldDB" id="A0ABD6A137"/>
<dbReference type="InterPro" id="IPR055944">
    <property type="entry name" value="DUF7522"/>
</dbReference>
<keyword evidence="2" id="KW-1185">Reference proteome</keyword>
<evidence type="ECO:0000313" key="1">
    <source>
        <dbReference type="EMBL" id="MFC7256102.1"/>
    </source>
</evidence>
<name>A0ABD6A137_9EURY</name>
<organism evidence="1 2">
    <name type="scientific">Haloplanus litoreus</name>
    <dbReference type="NCBI Taxonomy" id="767515"/>
    <lineage>
        <taxon>Archaea</taxon>
        <taxon>Methanobacteriati</taxon>
        <taxon>Methanobacteriota</taxon>
        <taxon>Stenosarchaea group</taxon>
        <taxon>Halobacteria</taxon>
        <taxon>Halobacteriales</taxon>
        <taxon>Haloferacaceae</taxon>
        <taxon>Haloplanus</taxon>
    </lineage>
</organism>
<accession>A0ABD6A137</accession>
<sequence length="117" mass="13547">MPSQLVDRLDDVAGRGLRAVARYERDGITVTYERDDVSEKATVIDRIHDELVLQELGREYLERLFQVGRWHCTMHRFEEAVCIHYTHGEFSGTFVSVDSGTDVDLDRVAEICHEYTE</sequence>
<dbReference type="GeneID" id="96954483"/>
<gene>
    <name evidence="1" type="ORF">ACFQKE_12495</name>
</gene>
<comment type="caution">
    <text evidence="1">The sequence shown here is derived from an EMBL/GenBank/DDBJ whole genome shotgun (WGS) entry which is preliminary data.</text>
</comment>